<evidence type="ECO:0000313" key="10">
    <source>
        <dbReference type="EMBL" id="GMH68226.1"/>
    </source>
</evidence>
<evidence type="ECO:0000313" key="11">
    <source>
        <dbReference type="Proteomes" id="UP001165082"/>
    </source>
</evidence>
<gene>
    <name evidence="10" type="ORF">TrRE_jg5319</name>
</gene>
<feature type="transmembrane region" description="Helical" evidence="9">
    <location>
        <begin position="12"/>
        <end position="30"/>
    </location>
</feature>
<dbReference type="Proteomes" id="UP001165082">
    <property type="component" value="Unassembled WGS sequence"/>
</dbReference>
<evidence type="ECO:0000256" key="6">
    <source>
        <dbReference type="ARBA" id="ARBA00023136"/>
    </source>
</evidence>
<proteinExistence type="inferred from homology"/>
<comment type="caution">
    <text evidence="10">The sequence shown here is derived from an EMBL/GenBank/DDBJ whole genome shotgun (WGS) entry which is preliminary data.</text>
</comment>
<evidence type="ECO:0000256" key="1">
    <source>
        <dbReference type="ARBA" id="ARBA00004141"/>
    </source>
</evidence>
<evidence type="ECO:0000256" key="7">
    <source>
        <dbReference type="PIRSR" id="PIRSR608901-1"/>
    </source>
</evidence>
<dbReference type="EMBL" id="BRXZ01001321">
    <property type="protein sequence ID" value="GMH68226.1"/>
    <property type="molecule type" value="Genomic_DNA"/>
</dbReference>
<keyword evidence="6 9" id="KW-0472">Membrane</keyword>
<feature type="binding site" evidence="8">
    <location>
        <position position="228"/>
    </location>
    <ligand>
        <name>Zn(2+)</name>
        <dbReference type="ChEBI" id="CHEBI:29105"/>
        <note>catalytic</note>
    </ligand>
</feature>
<keyword evidence="7" id="KW-0106">Calcium</keyword>
<feature type="transmembrane region" description="Helical" evidence="9">
    <location>
        <begin position="152"/>
        <end position="172"/>
    </location>
</feature>
<keyword evidence="4" id="KW-0378">Hydrolase</keyword>
<dbReference type="AlphaFoldDB" id="A0A9W7A917"/>
<keyword evidence="5 9" id="KW-1133">Transmembrane helix</keyword>
<comment type="cofactor">
    <cofactor evidence="8">
        <name>Zn(2+)</name>
        <dbReference type="ChEBI" id="CHEBI:29105"/>
    </cofactor>
</comment>
<dbReference type="InterPro" id="IPR008901">
    <property type="entry name" value="ACER"/>
</dbReference>
<dbReference type="GO" id="GO:0016811">
    <property type="term" value="F:hydrolase activity, acting on carbon-nitrogen (but not peptide) bonds, in linear amides"/>
    <property type="evidence" value="ECO:0007669"/>
    <property type="project" value="InterPro"/>
</dbReference>
<dbReference type="GO" id="GO:0005789">
    <property type="term" value="C:endoplasmic reticulum membrane"/>
    <property type="evidence" value="ECO:0007669"/>
    <property type="project" value="TreeGrafter"/>
</dbReference>
<evidence type="ECO:0000256" key="9">
    <source>
        <dbReference type="SAM" id="Phobius"/>
    </source>
</evidence>
<reference evidence="10" key="1">
    <citation type="submission" date="2022-07" db="EMBL/GenBank/DDBJ databases">
        <title>Genome analysis of Parmales, a sister group of diatoms, reveals the evolutionary specialization of diatoms from phago-mixotrophs to photoautotrophs.</title>
        <authorList>
            <person name="Ban H."/>
            <person name="Sato S."/>
            <person name="Yoshikawa S."/>
            <person name="Kazumasa Y."/>
            <person name="Nakamura Y."/>
            <person name="Ichinomiya M."/>
            <person name="Saitoh K."/>
            <person name="Sato N."/>
            <person name="Blanc-Mathieu R."/>
            <person name="Endo H."/>
            <person name="Kuwata A."/>
            <person name="Ogata H."/>
        </authorList>
    </citation>
    <scope>NUCLEOTIDE SEQUENCE</scope>
</reference>
<keyword evidence="8" id="KW-0862">Zinc</keyword>
<evidence type="ECO:0000256" key="2">
    <source>
        <dbReference type="ARBA" id="ARBA00009780"/>
    </source>
</evidence>
<name>A0A9W7A917_9STRA</name>
<keyword evidence="3 9" id="KW-0812">Transmembrane</keyword>
<accession>A0A9W7A917</accession>
<feature type="transmembrane region" description="Helical" evidence="9">
    <location>
        <begin position="125"/>
        <end position="146"/>
    </location>
</feature>
<dbReference type="GO" id="GO:0006672">
    <property type="term" value="P:ceramide metabolic process"/>
    <property type="evidence" value="ECO:0007669"/>
    <property type="project" value="InterPro"/>
</dbReference>
<dbReference type="PANTHER" id="PTHR46187">
    <property type="entry name" value="ALKALINE CERAMIDASE 3"/>
    <property type="match status" value="1"/>
</dbReference>
<dbReference type="GO" id="GO:0046872">
    <property type="term" value="F:metal ion binding"/>
    <property type="evidence" value="ECO:0007669"/>
    <property type="project" value="UniProtKB-KW"/>
</dbReference>
<evidence type="ECO:0000256" key="5">
    <source>
        <dbReference type="ARBA" id="ARBA00022989"/>
    </source>
</evidence>
<dbReference type="PANTHER" id="PTHR46187:SF3">
    <property type="entry name" value="ALKALINE CERAMIDASE 3"/>
    <property type="match status" value="1"/>
</dbReference>
<feature type="binding site" evidence="8">
    <location>
        <position position="224"/>
    </location>
    <ligand>
        <name>Zn(2+)</name>
        <dbReference type="ChEBI" id="CHEBI:29105"/>
        <note>catalytic</note>
    </ligand>
</feature>
<sequence>MYVTGTEIWNSWSNMAFIIVGIAGIVERSWRWQRETEIGTGKGRESEKVFHELLTSPTPAFLLCDLLIITVGVGSYLFHSTRLYVWQLSDELPMSLLLAGYSWVQREIYLRDKDGEGWDERKRRRFLSTLLSYLYALLLICSWYGYLVLQNHSLFVSFFSVQIGFTIGAYVLGGKFQGTSAGWHHEIASMACMIAGKALWELERDLYKEGRCPVDWGNVEYYLHAWWHVFSAAGHYYCCVILSVRGLQFYNGV</sequence>
<protein>
    <submittedName>
        <fullName evidence="10">Uncharacterized protein</fullName>
    </submittedName>
</protein>
<feature type="binding site" evidence="8">
    <location>
        <position position="79"/>
    </location>
    <ligand>
        <name>Zn(2+)</name>
        <dbReference type="ChEBI" id="CHEBI:29105"/>
        <note>catalytic</note>
    </ligand>
</feature>
<dbReference type="Pfam" id="PF05875">
    <property type="entry name" value="Ceramidase"/>
    <property type="match status" value="1"/>
</dbReference>
<feature type="binding site" evidence="7">
    <location>
        <position position="7"/>
    </location>
    <ligand>
        <name>Ca(2+)</name>
        <dbReference type="ChEBI" id="CHEBI:29108"/>
    </ligand>
</feature>
<evidence type="ECO:0000256" key="3">
    <source>
        <dbReference type="ARBA" id="ARBA00022692"/>
    </source>
</evidence>
<comment type="similarity">
    <text evidence="2">Belongs to the alkaline ceramidase family.</text>
</comment>
<dbReference type="OrthoDB" id="199566at2759"/>
<comment type="subcellular location">
    <subcellularLocation>
        <location evidence="1">Membrane</location>
        <topology evidence="1">Multi-pass membrane protein</topology>
    </subcellularLocation>
</comment>
<organism evidence="10 11">
    <name type="scientific">Triparma retinervis</name>
    <dbReference type="NCBI Taxonomy" id="2557542"/>
    <lineage>
        <taxon>Eukaryota</taxon>
        <taxon>Sar</taxon>
        <taxon>Stramenopiles</taxon>
        <taxon>Ochrophyta</taxon>
        <taxon>Bolidophyceae</taxon>
        <taxon>Parmales</taxon>
        <taxon>Triparmaceae</taxon>
        <taxon>Triparma</taxon>
    </lineage>
</organism>
<keyword evidence="11" id="KW-1185">Reference proteome</keyword>
<feature type="transmembrane region" description="Helical" evidence="9">
    <location>
        <begin position="60"/>
        <end position="78"/>
    </location>
</feature>
<evidence type="ECO:0000256" key="4">
    <source>
        <dbReference type="ARBA" id="ARBA00022801"/>
    </source>
</evidence>
<evidence type="ECO:0000256" key="8">
    <source>
        <dbReference type="PIRSR" id="PIRSR608901-2"/>
    </source>
</evidence>
<keyword evidence="7" id="KW-0479">Metal-binding</keyword>